<name>Q6IGS8_DROME</name>
<sequence>MTAVCRWQLIELSTSSHEMFVRRLTTKSPSAAAASAGMERALHEVGTKSRPKCGGGQVAGAGGVRAHQHQTDDRHMRDAKGPKRSWLGWAFGLGSESKPESSFRNRKRDRTYALIEWQSNVLFMMAVLG</sequence>
<feature type="region of interest" description="Disordered" evidence="1">
    <location>
        <begin position="32"/>
        <end position="81"/>
    </location>
</feature>
<accession>Q6IGS8</accession>
<proteinExistence type="predicted"/>
<evidence type="ECO:0000256" key="1">
    <source>
        <dbReference type="SAM" id="MobiDB-lite"/>
    </source>
</evidence>
<organism evidence="2">
    <name type="scientific">Drosophila melanogaster</name>
    <name type="common">Fruit fly</name>
    <dbReference type="NCBI Taxonomy" id="7227"/>
    <lineage>
        <taxon>Eukaryota</taxon>
        <taxon>Metazoa</taxon>
        <taxon>Ecdysozoa</taxon>
        <taxon>Arthropoda</taxon>
        <taxon>Hexapoda</taxon>
        <taxon>Insecta</taxon>
        <taxon>Pterygota</taxon>
        <taxon>Neoptera</taxon>
        <taxon>Endopterygota</taxon>
        <taxon>Diptera</taxon>
        <taxon>Brachycera</taxon>
        <taxon>Muscomorpha</taxon>
        <taxon>Ephydroidea</taxon>
        <taxon>Drosophilidae</taxon>
        <taxon>Drosophila</taxon>
        <taxon>Sophophora</taxon>
    </lineage>
</organism>
<dbReference type="EMBL" id="BK003688">
    <property type="protein sequence ID" value="DAA02386.1"/>
    <property type="molecule type" value="Genomic_DNA"/>
</dbReference>
<gene>
    <name evidence="2" type="ORF">HDC05445</name>
</gene>
<protein>
    <submittedName>
        <fullName evidence="2">HDC05445</fullName>
    </submittedName>
</protein>
<feature type="compositionally biased region" description="Basic and acidic residues" evidence="1">
    <location>
        <begin position="69"/>
        <end position="81"/>
    </location>
</feature>
<dbReference type="AlphaFoldDB" id="Q6IGS8"/>
<evidence type="ECO:0000313" key="2">
    <source>
        <dbReference type="EMBL" id="DAA02386.1"/>
    </source>
</evidence>
<reference evidence="2" key="1">
    <citation type="journal article" date="2003" name="Genome Biol.">
        <title>An integrated gene annotation and transcriptional profiling approach towards the full gene content of the Drosophila genome.</title>
        <authorList>
            <person name="Hild M."/>
            <person name="Beckmann B."/>
            <person name="Haas S.A."/>
            <person name="Koch B."/>
            <person name="Solovyev V."/>
            <person name="Busold C."/>
            <person name="Fellenberg K."/>
            <person name="Boutros M."/>
            <person name="Vingron M."/>
            <person name="Sauer F."/>
            <person name="Hoheisel J.D."/>
            <person name="Paro R."/>
        </authorList>
    </citation>
    <scope>NUCLEOTIDE SEQUENCE</scope>
</reference>
<feature type="compositionally biased region" description="Gly residues" evidence="1">
    <location>
        <begin position="53"/>
        <end position="63"/>
    </location>
</feature>